<keyword evidence="3" id="KW-0964">Secreted</keyword>
<feature type="non-terminal residue" evidence="7">
    <location>
        <position position="256"/>
    </location>
</feature>
<reference evidence="7 8" key="1">
    <citation type="journal article" date="2021" name="Elife">
        <title>Chloroplast acquisition without the gene transfer in kleptoplastic sea slugs, Plakobranchus ocellatus.</title>
        <authorList>
            <person name="Maeda T."/>
            <person name="Takahashi S."/>
            <person name="Yoshida T."/>
            <person name="Shimamura S."/>
            <person name="Takaki Y."/>
            <person name="Nagai Y."/>
            <person name="Toyoda A."/>
            <person name="Suzuki Y."/>
            <person name="Arimoto A."/>
            <person name="Ishii H."/>
            <person name="Satoh N."/>
            <person name="Nishiyama T."/>
            <person name="Hasebe M."/>
            <person name="Maruyama T."/>
            <person name="Minagawa J."/>
            <person name="Obokata J."/>
            <person name="Shigenobu S."/>
        </authorList>
    </citation>
    <scope>NUCLEOTIDE SEQUENCE [LARGE SCALE GENOMIC DNA]</scope>
</reference>
<dbReference type="PRINTS" id="PR00821">
    <property type="entry name" value="TAGLIPASE"/>
</dbReference>
<keyword evidence="8" id="KW-1185">Reference proteome</keyword>
<proteinExistence type="inferred from homology"/>
<evidence type="ECO:0000259" key="6">
    <source>
        <dbReference type="Pfam" id="PF00151"/>
    </source>
</evidence>
<dbReference type="EMBL" id="BMAT01000117">
    <property type="protein sequence ID" value="GFR59884.1"/>
    <property type="molecule type" value="Genomic_DNA"/>
</dbReference>
<dbReference type="InterPro" id="IPR000734">
    <property type="entry name" value="TAG_lipase"/>
</dbReference>
<organism evidence="7 8">
    <name type="scientific">Elysia marginata</name>
    <dbReference type="NCBI Taxonomy" id="1093978"/>
    <lineage>
        <taxon>Eukaryota</taxon>
        <taxon>Metazoa</taxon>
        <taxon>Spiralia</taxon>
        <taxon>Lophotrochozoa</taxon>
        <taxon>Mollusca</taxon>
        <taxon>Gastropoda</taxon>
        <taxon>Heterobranchia</taxon>
        <taxon>Euthyneura</taxon>
        <taxon>Panpulmonata</taxon>
        <taxon>Sacoglossa</taxon>
        <taxon>Placobranchoidea</taxon>
        <taxon>Plakobranchidae</taxon>
        <taxon>Elysia</taxon>
    </lineage>
</organism>
<feature type="domain" description="Lipase" evidence="6">
    <location>
        <begin position="65"/>
        <end position="253"/>
    </location>
</feature>
<feature type="signal peptide" evidence="5">
    <location>
        <begin position="1"/>
        <end position="17"/>
    </location>
</feature>
<dbReference type="Gene3D" id="3.40.50.1820">
    <property type="entry name" value="alpha/beta hydrolase"/>
    <property type="match status" value="1"/>
</dbReference>
<evidence type="ECO:0000313" key="7">
    <source>
        <dbReference type="EMBL" id="GFR59884.1"/>
    </source>
</evidence>
<comment type="subcellular location">
    <subcellularLocation>
        <location evidence="1">Secreted</location>
    </subcellularLocation>
</comment>
<comment type="caution">
    <text evidence="7">The sequence shown here is derived from an EMBL/GenBank/DDBJ whole genome shotgun (WGS) entry which is preliminary data.</text>
</comment>
<evidence type="ECO:0000313" key="8">
    <source>
        <dbReference type="Proteomes" id="UP000762676"/>
    </source>
</evidence>
<dbReference type="GO" id="GO:0016298">
    <property type="term" value="F:lipase activity"/>
    <property type="evidence" value="ECO:0007669"/>
    <property type="project" value="InterPro"/>
</dbReference>
<dbReference type="SUPFAM" id="SSF53474">
    <property type="entry name" value="alpha/beta-Hydrolases"/>
    <property type="match status" value="1"/>
</dbReference>
<dbReference type="GO" id="GO:0005615">
    <property type="term" value="C:extracellular space"/>
    <property type="evidence" value="ECO:0007669"/>
    <property type="project" value="TreeGrafter"/>
</dbReference>
<name>A0AAV4EGD8_9GAST</name>
<protein>
    <submittedName>
        <fullName evidence="7">Pancreatic lipase-related protein 2</fullName>
    </submittedName>
</protein>
<dbReference type="Pfam" id="PF00151">
    <property type="entry name" value="Lipase"/>
    <property type="match status" value="1"/>
</dbReference>
<evidence type="ECO:0000256" key="1">
    <source>
        <dbReference type="ARBA" id="ARBA00004613"/>
    </source>
</evidence>
<dbReference type="GO" id="GO:0016042">
    <property type="term" value="P:lipid catabolic process"/>
    <property type="evidence" value="ECO:0007669"/>
    <property type="project" value="TreeGrafter"/>
</dbReference>
<evidence type="ECO:0000256" key="3">
    <source>
        <dbReference type="ARBA" id="ARBA00022525"/>
    </source>
</evidence>
<sequence length="256" mass="28832">MVRRLFLFALCLSMVIADMDINFLDCPKKKNSWSWWRRCCVSPRLPNNCECFDIWSSDFTNSMYHLPVCPDELKVKFRFFDRDHKQKPVNMQSGKKKVLKSFFKADRGTVTITHGFNDKGSSPWAIRMKDALLKTADLNVIIVDWEYAASGANYYQPVANTRAVGAMLARLILDLQKFKDAQLKDFHLVGHSLGAHVCGIAGKEIERLTGNKIGRITGLDPAGPSFEDTAPTVRLDKSDADFVSVIHTDGEPLLSS</sequence>
<dbReference type="AlphaFoldDB" id="A0AAV4EGD8"/>
<dbReference type="InterPro" id="IPR029058">
    <property type="entry name" value="AB_hydrolase_fold"/>
</dbReference>
<comment type="similarity">
    <text evidence="2 4">Belongs to the AB hydrolase superfamily. Lipase family.</text>
</comment>
<dbReference type="PANTHER" id="PTHR11610">
    <property type="entry name" value="LIPASE"/>
    <property type="match status" value="1"/>
</dbReference>
<gene>
    <name evidence="7" type="ORF">ElyMa_000064600</name>
</gene>
<keyword evidence="5" id="KW-0732">Signal</keyword>
<feature type="chain" id="PRO_5043763902" evidence="5">
    <location>
        <begin position="18"/>
        <end position="256"/>
    </location>
</feature>
<evidence type="ECO:0000256" key="4">
    <source>
        <dbReference type="RuleBase" id="RU004262"/>
    </source>
</evidence>
<dbReference type="InterPro" id="IPR013818">
    <property type="entry name" value="Lipase"/>
</dbReference>
<dbReference type="Proteomes" id="UP000762676">
    <property type="component" value="Unassembled WGS sequence"/>
</dbReference>
<evidence type="ECO:0000256" key="5">
    <source>
        <dbReference type="SAM" id="SignalP"/>
    </source>
</evidence>
<evidence type="ECO:0000256" key="2">
    <source>
        <dbReference type="ARBA" id="ARBA00010701"/>
    </source>
</evidence>
<accession>A0AAV4EGD8</accession>